<evidence type="ECO:0000256" key="6">
    <source>
        <dbReference type="ARBA" id="ARBA00022692"/>
    </source>
</evidence>
<dbReference type="PANTHER" id="PTHR42878">
    <property type="entry name" value="TWO-COMPONENT HISTIDINE KINASE"/>
    <property type="match status" value="1"/>
</dbReference>
<dbReference type="InterPro" id="IPR036890">
    <property type="entry name" value="HATPase_C_sf"/>
</dbReference>
<dbReference type="InterPro" id="IPR024478">
    <property type="entry name" value="HlyB_4HB_MCP"/>
</dbReference>
<dbReference type="InterPro" id="IPR005467">
    <property type="entry name" value="His_kinase_dom"/>
</dbReference>
<protein>
    <recommendedName>
        <fullName evidence="3">histidine kinase</fullName>
        <ecNumber evidence="3">2.7.13.3</ecNumber>
    </recommendedName>
</protein>
<feature type="domain" description="Histidine kinase" evidence="14">
    <location>
        <begin position="395"/>
        <end position="615"/>
    </location>
</feature>
<dbReference type="SUPFAM" id="SSF55785">
    <property type="entry name" value="PYP-like sensor domain (PAS domain)"/>
    <property type="match status" value="1"/>
</dbReference>
<evidence type="ECO:0000256" key="1">
    <source>
        <dbReference type="ARBA" id="ARBA00000085"/>
    </source>
</evidence>
<dbReference type="CDD" id="cd00082">
    <property type="entry name" value="HisKA"/>
    <property type="match status" value="1"/>
</dbReference>
<dbReference type="PROSITE" id="PS50109">
    <property type="entry name" value="HIS_KIN"/>
    <property type="match status" value="1"/>
</dbReference>
<keyword evidence="4" id="KW-0597">Phosphoprotein</keyword>
<evidence type="ECO:0000256" key="2">
    <source>
        <dbReference type="ARBA" id="ARBA00004141"/>
    </source>
</evidence>
<evidence type="ECO:0000256" key="9">
    <source>
        <dbReference type="ARBA" id="ARBA00022840"/>
    </source>
</evidence>
<comment type="subcellular location">
    <subcellularLocation>
        <location evidence="2">Membrane</location>
        <topology evidence="2">Multi-pass membrane protein</topology>
    </subcellularLocation>
</comment>
<evidence type="ECO:0000256" key="5">
    <source>
        <dbReference type="ARBA" id="ARBA00022679"/>
    </source>
</evidence>
<dbReference type="PANTHER" id="PTHR42878:SF7">
    <property type="entry name" value="SENSOR HISTIDINE KINASE GLRK"/>
    <property type="match status" value="1"/>
</dbReference>
<dbReference type="Gene3D" id="3.30.450.20">
    <property type="entry name" value="PAS domain"/>
    <property type="match status" value="1"/>
</dbReference>
<dbReference type="CDD" id="cd00130">
    <property type="entry name" value="PAS"/>
    <property type="match status" value="1"/>
</dbReference>
<evidence type="ECO:0000259" key="16">
    <source>
        <dbReference type="PROSITE" id="PS50885"/>
    </source>
</evidence>
<keyword evidence="6 13" id="KW-0812">Transmembrane</keyword>
<feature type="domain" description="HAMP" evidence="16">
    <location>
        <begin position="203"/>
        <end position="255"/>
    </location>
</feature>
<evidence type="ECO:0000259" key="14">
    <source>
        <dbReference type="PROSITE" id="PS50109"/>
    </source>
</evidence>
<dbReference type="InterPro" id="IPR000014">
    <property type="entry name" value="PAS"/>
</dbReference>
<evidence type="ECO:0000256" key="10">
    <source>
        <dbReference type="ARBA" id="ARBA00022989"/>
    </source>
</evidence>
<dbReference type="EC" id="2.7.13.3" evidence="3"/>
<dbReference type="InterPro" id="IPR013767">
    <property type="entry name" value="PAS_fold"/>
</dbReference>
<evidence type="ECO:0000256" key="13">
    <source>
        <dbReference type="SAM" id="Phobius"/>
    </source>
</evidence>
<evidence type="ECO:0000256" key="8">
    <source>
        <dbReference type="ARBA" id="ARBA00022777"/>
    </source>
</evidence>
<dbReference type="InterPro" id="IPR035965">
    <property type="entry name" value="PAS-like_dom_sf"/>
</dbReference>
<accession>A0ABT3PKY6</accession>
<dbReference type="Pfam" id="PF12729">
    <property type="entry name" value="4HB_MCP_1"/>
    <property type="match status" value="1"/>
</dbReference>
<dbReference type="NCBIfam" id="TIGR00229">
    <property type="entry name" value="sensory_box"/>
    <property type="match status" value="1"/>
</dbReference>
<comment type="catalytic activity">
    <reaction evidence="1">
        <text>ATP + protein L-histidine = ADP + protein N-phospho-L-histidine.</text>
        <dbReference type="EC" id="2.7.13.3"/>
    </reaction>
</comment>
<dbReference type="Gene3D" id="6.10.340.10">
    <property type="match status" value="1"/>
</dbReference>
<dbReference type="Pfam" id="PF00989">
    <property type="entry name" value="PAS"/>
    <property type="match status" value="1"/>
</dbReference>
<dbReference type="EMBL" id="JAGGJA010000004">
    <property type="protein sequence ID" value="MCW9706557.1"/>
    <property type="molecule type" value="Genomic_DNA"/>
</dbReference>
<dbReference type="InterPro" id="IPR003661">
    <property type="entry name" value="HisK_dim/P_dom"/>
</dbReference>
<keyword evidence="9" id="KW-0067">ATP-binding</keyword>
<dbReference type="SMART" id="SM00388">
    <property type="entry name" value="HisKA"/>
    <property type="match status" value="1"/>
</dbReference>
<keyword evidence="11" id="KW-0902">Two-component regulatory system</keyword>
<dbReference type="SMART" id="SM00387">
    <property type="entry name" value="HATPase_c"/>
    <property type="match status" value="1"/>
</dbReference>
<name>A0ABT3PKY6_9BACT</name>
<evidence type="ECO:0000256" key="3">
    <source>
        <dbReference type="ARBA" id="ARBA00012438"/>
    </source>
</evidence>
<feature type="domain" description="PAS" evidence="15">
    <location>
        <begin position="264"/>
        <end position="309"/>
    </location>
</feature>
<keyword evidence="12 13" id="KW-0472">Membrane</keyword>
<evidence type="ECO:0000313" key="18">
    <source>
        <dbReference type="Proteomes" id="UP001207918"/>
    </source>
</evidence>
<dbReference type="InterPro" id="IPR004358">
    <property type="entry name" value="Sig_transdc_His_kin-like_C"/>
</dbReference>
<evidence type="ECO:0000256" key="4">
    <source>
        <dbReference type="ARBA" id="ARBA00022553"/>
    </source>
</evidence>
<dbReference type="Gene3D" id="1.10.287.130">
    <property type="match status" value="1"/>
</dbReference>
<keyword evidence="5" id="KW-0808">Transferase</keyword>
<feature type="transmembrane region" description="Helical" evidence="13">
    <location>
        <begin position="179"/>
        <end position="199"/>
    </location>
</feature>
<gene>
    <name evidence="17" type="ORF">J6I44_06805</name>
</gene>
<dbReference type="SUPFAM" id="SSF47384">
    <property type="entry name" value="Homodimeric domain of signal transducing histidine kinase"/>
    <property type="match status" value="1"/>
</dbReference>
<dbReference type="PROSITE" id="PS50112">
    <property type="entry name" value="PAS"/>
    <property type="match status" value="1"/>
</dbReference>
<dbReference type="Proteomes" id="UP001207918">
    <property type="component" value="Unassembled WGS sequence"/>
</dbReference>
<keyword evidence="8" id="KW-0418">Kinase</keyword>
<dbReference type="InterPro" id="IPR003594">
    <property type="entry name" value="HATPase_dom"/>
</dbReference>
<dbReference type="PROSITE" id="PS50885">
    <property type="entry name" value="HAMP"/>
    <property type="match status" value="1"/>
</dbReference>
<dbReference type="InterPro" id="IPR050351">
    <property type="entry name" value="BphY/WalK/GraS-like"/>
</dbReference>
<evidence type="ECO:0000256" key="12">
    <source>
        <dbReference type="ARBA" id="ARBA00023136"/>
    </source>
</evidence>
<evidence type="ECO:0000313" key="17">
    <source>
        <dbReference type="EMBL" id="MCW9706557.1"/>
    </source>
</evidence>
<reference evidence="17 18" key="1">
    <citation type="submission" date="2021-03" db="EMBL/GenBank/DDBJ databases">
        <title>Aliifodinibius sp. nov., a new bacterium isolated from saline soil.</title>
        <authorList>
            <person name="Galisteo C."/>
            <person name="De La Haba R."/>
            <person name="Sanchez-Porro C."/>
            <person name="Ventosa A."/>
        </authorList>
    </citation>
    <scope>NUCLEOTIDE SEQUENCE [LARGE SCALE GENOMIC DNA]</scope>
    <source>
        <strain evidence="17 18">1BSP15-2V2</strain>
    </source>
</reference>
<dbReference type="InterPro" id="IPR003660">
    <property type="entry name" value="HAMP_dom"/>
</dbReference>
<evidence type="ECO:0000259" key="15">
    <source>
        <dbReference type="PROSITE" id="PS50112"/>
    </source>
</evidence>
<proteinExistence type="predicted"/>
<comment type="caution">
    <text evidence="17">The sequence shown here is derived from an EMBL/GenBank/DDBJ whole genome shotgun (WGS) entry which is preliminary data.</text>
</comment>
<dbReference type="RefSeq" id="WP_265765280.1">
    <property type="nucleotide sequence ID" value="NZ_JAGGJA010000004.1"/>
</dbReference>
<feature type="transmembrane region" description="Helical" evidence="13">
    <location>
        <begin position="12"/>
        <end position="31"/>
    </location>
</feature>
<dbReference type="SMART" id="SM00091">
    <property type="entry name" value="PAS"/>
    <property type="match status" value="1"/>
</dbReference>
<dbReference type="Gene3D" id="3.30.565.10">
    <property type="entry name" value="Histidine kinase-like ATPase, C-terminal domain"/>
    <property type="match status" value="1"/>
</dbReference>
<dbReference type="InterPro" id="IPR036097">
    <property type="entry name" value="HisK_dim/P_sf"/>
</dbReference>
<keyword evidence="7" id="KW-0547">Nucleotide-binding</keyword>
<organism evidence="17 18">
    <name type="scientific">Fodinibius salsisoli</name>
    <dbReference type="NCBI Taxonomy" id="2820877"/>
    <lineage>
        <taxon>Bacteria</taxon>
        <taxon>Pseudomonadati</taxon>
        <taxon>Balneolota</taxon>
        <taxon>Balneolia</taxon>
        <taxon>Balneolales</taxon>
        <taxon>Balneolaceae</taxon>
        <taxon>Fodinibius</taxon>
    </lineage>
</organism>
<dbReference type="SMART" id="SM00304">
    <property type="entry name" value="HAMP"/>
    <property type="match status" value="1"/>
</dbReference>
<sequence>MNINIKSKLSIGIGLLAGFVVLLWISGSVFINTLAENSGAIIEDNIRSVSYAQQMEQSLNDLYTTHMSALSGNNAVLALKKDSYQKAARQFESILAKQESNITETGERALTNQLKENYSNLCAILESAVQSPSILPQIASQQLTPAYHLVQQNLSQLTTMNVDAIHRKNSIAQQTASNVTIYMSVIGGLCSILGLLMLIRFPSYIVDPIHELIRRIKEIANRNYDQTLNFHTGDEYEELAEAFNQMAGKLQEYENSSLDRIMSEKKRVEAIINHMGDAVIGLDAAKYVLFANDKAIELIGQGEEELVGQYGPDIASHNELFHKIIQTLSGEAEEDIGYIKITDKDEHYYSIEATSVHHDRHEEASQTNHLGNIITLKNVTKFHELDQAKTNFISVVSHELKTPISSINMSLRLLGDTRVGKLNEEQEQLVSSIQKDIRRMKQTTADLLDLTQIESGNVQLNTQKVNPSHLLEYAYETMIMQASQRGLEIDLQLDESLPQVQADTQKTVWVLVNLISNAIRYTDSGGHITLKAQKNGEDHLVQFAVKDTGEGIAPDELDKIFDKYYQIDRNHKDRNGSGLGLSIAKEFIIAQGGRIWVESSPGSGSCFYFTLPQMNKDT</sequence>
<evidence type="ECO:0000256" key="11">
    <source>
        <dbReference type="ARBA" id="ARBA00023012"/>
    </source>
</evidence>
<dbReference type="Pfam" id="PF00512">
    <property type="entry name" value="HisKA"/>
    <property type="match status" value="1"/>
</dbReference>
<dbReference type="SUPFAM" id="SSF158472">
    <property type="entry name" value="HAMP domain-like"/>
    <property type="match status" value="1"/>
</dbReference>
<dbReference type="SUPFAM" id="SSF55874">
    <property type="entry name" value="ATPase domain of HSP90 chaperone/DNA topoisomerase II/histidine kinase"/>
    <property type="match status" value="1"/>
</dbReference>
<dbReference type="Pfam" id="PF02518">
    <property type="entry name" value="HATPase_c"/>
    <property type="match status" value="1"/>
</dbReference>
<evidence type="ECO:0000256" key="7">
    <source>
        <dbReference type="ARBA" id="ARBA00022741"/>
    </source>
</evidence>
<dbReference type="Pfam" id="PF00672">
    <property type="entry name" value="HAMP"/>
    <property type="match status" value="1"/>
</dbReference>
<keyword evidence="10 13" id="KW-1133">Transmembrane helix</keyword>
<dbReference type="PRINTS" id="PR00344">
    <property type="entry name" value="BCTRLSENSOR"/>
</dbReference>
<dbReference type="CDD" id="cd06225">
    <property type="entry name" value="HAMP"/>
    <property type="match status" value="1"/>
</dbReference>
<keyword evidence="18" id="KW-1185">Reference proteome</keyword>